<dbReference type="Gene3D" id="1.20.58.1120">
    <property type="match status" value="2"/>
</dbReference>
<dbReference type="Proteomes" id="UP000747399">
    <property type="component" value="Unassembled WGS sequence"/>
</dbReference>
<dbReference type="GO" id="GO:0097729">
    <property type="term" value="C:9+2 motile cilium"/>
    <property type="evidence" value="ECO:0007669"/>
    <property type="project" value="TreeGrafter"/>
</dbReference>
<dbReference type="Pfam" id="PF08393">
    <property type="entry name" value="DHC_N2"/>
    <property type="match status" value="1"/>
</dbReference>
<feature type="compositionally biased region" description="Low complexity" evidence="1">
    <location>
        <begin position="2483"/>
        <end position="2494"/>
    </location>
</feature>
<dbReference type="GO" id="GO:0060294">
    <property type="term" value="P:cilium movement involved in cell motility"/>
    <property type="evidence" value="ECO:0007669"/>
    <property type="project" value="TreeGrafter"/>
</dbReference>
<dbReference type="Gene3D" id="3.40.50.300">
    <property type="entry name" value="P-loop containing nucleotide triphosphate hydrolases"/>
    <property type="match status" value="1"/>
</dbReference>
<feature type="region of interest" description="Disordered" evidence="1">
    <location>
        <begin position="734"/>
        <end position="775"/>
    </location>
</feature>
<feature type="region of interest" description="Disordered" evidence="1">
    <location>
        <begin position="1"/>
        <end position="37"/>
    </location>
</feature>
<proteinExistence type="predicted"/>
<feature type="non-terminal residue" evidence="3">
    <location>
        <position position="2503"/>
    </location>
</feature>
<dbReference type="EMBL" id="BNCO01000037">
    <property type="protein sequence ID" value="GIL59967.1"/>
    <property type="molecule type" value="Genomic_DNA"/>
</dbReference>
<accession>A0A8J4BEH7</accession>
<keyword evidence="4" id="KW-1185">Reference proteome</keyword>
<feature type="region of interest" description="Disordered" evidence="1">
    <location>
        <begin position="509"/>
        <end position="538"/>
    </location>
</feature>
<feature type="region of interest" description="Disordered" evidence="1">
    <location>
        <begin position="424"/>
        <end position="493"/>
    </location>
</feature>
<protein>
    <recommendedName>
        <fullName evidence="2">Dynein heavy chain linker domain-containing protein</fullName>
    </recommendedName>
</protein>
<reference evidence="3" key="1">
    <citation type="journal article" date="2021" name="Proc. Natl. Acad. Sci. U.S.A.">
        <title>Three genomes in the algal genus Volvox reveal the fate of a haploid sex-determining region after a transition to homothallism.</title>
        <authorList>
            <person name="Yamamoto K."/>
            <person name="Hamaji T."/>
            <person name="Kawai-Toyooka H."/>
            <person name="Matsuzaki R."/>
            <person name="Takahashi F."/>
            <person name="Nishimura Y."/>
            <person name="Kawachi M."/>
            <person name="Noguchi H."/>
            <person name="Minakuchi Y."/>
            <person name="Umen J.G."/>
            <person name="Toyoda A."/>
            <person name="Nozaki H."/>
        </authorList>
    </citation>
    <scope>NUCLEOTIDE SEQUENCE</scope>
    <source>
        <strain evidence="3">NIES-3780</strain>
    </source>
</reference>
<dbReference type="InterPro" id="IPR013602">
    <property type="entry name" value="Dynein_heavy_linker"/>
</dbReference>
<dbReference type="InterPro" id="IPR027417">
    <property type="entry name" value="P-loop_NTPase"/>
</dbReference>
<dbReference type="GO" id="GO:0030286">
    <property type="term" value="C:dynein complex"/>
    <property type="evidence" value="ECO:0007669"/>
    <property type="project" value="InterPro"/>
</dbReference>
<organism evidence="3 4">
    <name type="scientific">Volvox africanus</name>
    <dbReference type="NCBI Taxonomy" id="51714"/>
    <lineage>
        <taxon>Eukaryota</taxon>
        <taxon>Viridiplantae</taxon>
        <taxon>Chlorophyta</taxon>
        <taxon>core chlorophytes</taxon>
        <taxon>Chlorophyceae</taxon>
        <taxon>CS clade</taxon>
        <taxon>Chlamydomonadales</taxon>
        <taxon>Volvocaceae</taxon>
        <taxon>Volvox</taxon>
    </lineage>
</organism>
<feature type="compositionally biased region" description="Polar residues" evidence="1">
    <location>
        <begin position="66"/>
        <end position="76"/>
    </location>
</feature>
<dbReference type="GO" id="GO:0045505">
    <property type="term" value="F:dynein intermediate chain binding"/>
    <property type="evidence" value="ECO:0007669"/>
    <property type="project" value="InterPro"/>
</dbReference>
<dbReference type="GO" id="GO:0008569">
    <property type="term" value="F:minus-end-directed microtubule motor activity"/>
    <property type="evidence" value="ECO:0007669"/>
    <property type="project" value="TreeGrafter"/>
</dbReference>
<feature type="compositionally biased region" description="Low complexity" evidence="1">
    <location>
        <begin position="433"/>
        <end position="478"/>
    </location>
</feature>
<sequence length="2503" mass="264243">MSWPTTRLRPVEPNDNEVGFVKGRGVLPTGARTSQQKIANSQEQFTALFGYGPSESLVHSRAKVGSETSAYQASDDSSPKAGKGHKSPTRQSVAANSSEDMQHALGYRTKRKGEHDLTPAQQRAFQFRSAINKSTINLVPDLNPGSILESAAGYALPPSSPPPSLSPAILDGLRPSNQPMVSDGTLLGTMTLQKDLKPFSSSTRLPYQATNGGPGVESSTGSNYFLMPPVDVSMADAYNYNVPADVRTGEDAVCLFSSSAAKSGLIIYCNLNPCCPGGEYNPYDLIVVDRARVDPRHHYVLTQSGVTQMLGGNAQELQPFHAWQRDRNLFTVLRKLVFFKHNEVFQAFTQWRDAVRVIKFRARQRFLTQQLLVLSPTFHRALLNVRRMTLAVSCDTNGTWRKGPEDRWIEMEPELVAPSIMPTQRSTQATAMSSHLPSTSSSQQSPLLPPRQASLPRLAQDSSSGSGPAAEAATLGAATSSRGQSHSGFSVAPPGSAPALLGCEASSAGSRISVSEADGPEVEPPTPLPPERLPESGLPYQLGYVGTLQDQFTMADFKRMREEQRNLVASALQDMVSYVRSQIQAVGQAVQANLVAAQAAVAKPTRQEARQQRFEAPGSQAWKTKSLALARLDAEQRQRNLRDAVHAAHLLLRFITLADCLMLGQLLELARLAVLLCVRQLEIPRKAGLYTVLGTIEDPAAAAATTTVRTPGLPTWGRAGTLATVSFAASAGRRRGSNGMPISTSISQWSHGGDGTSPRIRPSDDTDDDAPEGIPTPAPLFVISPGSEELSGAVANLPREILHVVVVSAAPLVTYPEVRNLLGEISSKGIPVPSAMLAARGTGEGGGSVAARAAGSFNAEVLRGAVDVRSMMTRLQLSILNDYNTAMHHPAMMPYRGHEVLWGIVSRFTTEAYRSSGMTPEQLHADLTATSTWLSEMTNARASVIVGLVTLEMSALQRAALPVIQKAHSGIMSLLGGLLVNQSLSLASRLADYTNSMVARPSQLPEFVQYVEVIWPHLDPMSTTRQSISADLEHMTRLHVIYLESGAAGANGRASTPTLYHPLYWAASQNLDDDDDELVDPGKPPSGRKVRATWENLQAAVARYLEEARAAADYFQAAAVLMVTHLKTSLIESGNALQILLMQLRTGVSTDASADAKEVSAHLDSLAEGLRTLAASAEQHSSWARLLTHPSTTSLVGSLESQLATARGVLTARCALWDALAGWRLFLDKLYEVPCTDDARARLTSELQEQVGRIRMHTNKITSLHTDDDLTSTRTVTPAEQKLGAHLSLLVKSWQDILPMAQQLVNPAVKPRHLRMLLGWLSAHQTAAAAATSRASGGGLFSPELGSPLRMMQNPYAALPTHVRQDDAEVAAAAGRTSLAHLVTACSESAATRALVARISQVALGEAQLVSWLRSIQERMQAIPLTYSQARTWNSFTPTNLPEVLASLVALVAELGGVQRSPFYCGVLREFERVEQLLGGVQRSLQDAAACLDMWIYLNQLLHNPVVADACPDAVASLELLGTSWRKLNMAAMEQPTLTAAAVALQDCRVLLAGFDAMRRSCAQMVLPMLREAYPRLWLVGDEVLTAALAVGNEVEALPSALLEGLYGGARALHIQLHHQIEDSAPQPPAVVAVVGYNGEVCTLRQPVATQAPGNAPLRLEALLPALEAELRSSLSAHTRDCLLACGYMSPDVWVASFPSQSVMLVDAVVWTQTVTATLERTAQGERAALRNLLDQSVLRLETMARQLRGAMVAAAAAPGGTHGQPVQGLGYTHMQGQQQGHSPGKYGHVSMGRQAEDLPLRAARAALTAVGAATAAAAAPTTRSDGGELTDDDELIEPPMMAPQSVQGNMGSARHSMNTPQPPTGPPRMPAFLVAPTAATAAAAAATATAAATAAVPAVDIDGDPVGAGPYLPLGSGDLIGPASTAIYLRPRRTSILLPPLTLTATDNSPGPVTLARQTVRGIERLLGAGICHRQAVEELIGAEVGGPDSFDWQRNVRHYWDGERGAIEVAFGTQRHEYGFEYDGTTQDAVGLVLPMTVPSLLAAVSALQTSPVVSLVRAEGACSPVNAVRGLCSLLGRLHMHMMLDATAAPAAMARTFATAIQLNAWLSIEGLELLDLAALSALSELLQGMLAAAANRQPQIQIAGESIRSPWATAAAAVGAGSTATTQVRKARTASGSGFAMSPPAGVGGAGATVAAAVQGNITGISAAAAASPPPPSALRGGREAANAASSGAPNAVRATPGIFLSLPMAAYLPVSHDAPVPFNDASGAAAAATSFLTEASHTRGPFPHELCEVARRAGRAVTLHSADLAVALEAGLRCAGLRDAAEAARAAACWFRLASVQLASPPQLTLDAVTVRSMLVYIHREWLQGTGHSSGPANAITMPAGGSNGGAAIVAATGSSSTPGQISAAAVAASNSWLARVGGSALDALDAAMRAVVLPSADPEDLGMLTRLLDQVIGFAQRTPPPPELAGAPQLSFPSGTSSGSSSPTLMPPHPSPP</sequence>
<feature type="region of interest" description="Disordered" evidence="1">
    <location>
        <begin position="2466"/>
        <end position="2503"/>
    </location>
</feature>
<feature type="compositionally biased region" description="Polar residues" evidence="1">
    <location>
        <begin position="740"/>
        <end position="750"/>
    </location>
</feature>
<evidence type="ECO:0000259" key="2">
    <source>
        <dbReference type="Pfam" id="PF08393"/>
    </source>
</evidence>
<feature type="compositionally biased region" description="Polar residues" evidence="1">
    <location>
        <begin position="1846"/>
        <end position="1860"/>
    </location>
</feature>
<feature type="compositionally biased region" description="Low complexity" evidence="1">
    <location>
        <begin position="1814"/>
        <end position="1823"/>
    </location>
</feature>
<dbReference type="PANTHER" id="PTHR10676:SF398">
    <property type="entry name" value="DYNEIN HEAVY CHAIN"/>
    <property type="match status" value="1"/>
</dbReference>
<dbReference type="PANTHER" id="PTHR10676">
    <property type="entry name" value="DYNEIN HEAVY CHAIN FAMILY PROTEIN"/>
    <property type="match status" value="1"/>
</dbReference>
<feature type="region of interest" description="Disordered" evidence="1">
    <location>
        <begin position="60"/>
        <end position="99"/>
    </location>
</feature>
<feature type="region of interest" description="Disordered" evidence="1">
    <location>
        <begin position="1814"/>
        <end position="1838"/>
    </location>
</feature>
<feature type="domain" description="Dynein heavy chain linker" evidence="2">
    <location>
        <begin position="1393"/>
        <end position="1682"/>
    </location>
</feature>
<gene>
    <name evidence="3" type="ORF">Vafri_14612</name>
</gene>
<dbReference type="InterPro" id="IPR026983">
    <property type="entry name" value="DHC"/>
</dbReference>
<feature type="compositionally biased region" description="Pro residues" evidence="1">
    <location>
        <begin position="522"/>
        <end position="531"/>
    </location>
</feature>
<feature type="compositionally biased region" description="Polar residues" evidence="1">
    <location>
        <begin position="89"/>
        <end position="99"/>
    </location>
</feature>
<evidence type="ECO:0000313" key="3">
    <source>
        <dbReference type="EMBL" id="GIL59967.1"/>
    </source>
</evidence>
<evidence type="ECO:0000256" key="1">
    <source>
        <dbReference type="SAM" id="MobiDB-lite"/>
    </source>
</evidence>
<feature type="compositionally biased region" description="Polar residues" evidence="1">
    <location>
        <begin position="479"/>
        <end position="488"/>
    </location>
</feature>
<feature type="region of interest" description="Disordered" evidence="1">
    <location>
        <begin position="1846"/>
        <end position="1865"/>
    </location>
</feature>
<evidence type="ECO:0000313" key="4">
    <source>
        <dbReference type="Proteomes" id="UP000747399"/>
    </source>
</evidence>
<name>A0A8J4BEH7_9CHLO</name>
<feature type="region of interest" description="Disordered" evidence="1">
    <location>
        <begin position="2213"/>
        <end position="2237"/>
    </location>
</feature>
<comment type="caution">
    <text evidence="3">The sequence shown here is derived from an EMBL/GenBank/DDBJ whole genome shotgun (WGS) entry which is preliminary data.</text>
</comment>
<dbReference type="GO" id="GO:0051959">
    <property type="term" value="F:dynein light intermediate chain binding"/>
    <property type="evidence" value="ECO:0007669"/>
    <property type="project" value="InterPro"/>
</dbReference>